<keyword evidence="1" id="KW-0732">Signal</keyword>
<gene>
    <name evidence="3" type="ORF">ABENE_17965</name>
</gene>
<dbReference type="Proteomes" id="UP000017837">
    <property type="component" value="Unassembled WGS sequence"/>
</dbReference>
<evidence type="ECO:0000259" key="2">
    <source>
        <dbReference type="Pfam" id="PF13441"/>
    </source>
</evidence>
<dbReference type="InterPro" id="IPR027367">
    <property type="entry name" value="Gly-zipper_YMGG"/>
</dbReference>
<feature type="domain" description="YMGG-like Gly-zipper" evidence="2">
    <location>
        <begin position="57"/>
        <end position="100"/>
    </location>
</feature>
<dbReference type="Pfam" id="PF13441">
    <property type="entry name" value="Gly-zipper_YMGG"/>
    <property type="match status" value="1"/>
</dbReference>
<keyword evidence="4" id="KW-1185">Reference proteome</keyword>
<evidence type="ECO:0000313" key="3">
    <source>
        <dbReference type="EMBL" id="ESQ86841.1"/>
    </source>
</evidence>
<comment type="caution">
    <text evidence="3">The sequence shown here is derived from an EMBL/GenBank/DDBJ whole genome shotgun (WGS) entry which is preliminary data.</text>
</comment>
<accession>V4PFC8</accession>
<feature type="signal peptide" evidence="1">
    <location>
        <begin position="1"/>
        <end position="28"/>
    </location>
</feature>
<evidence type="ECO:0000313" key="4">
    <source>
        <dbReference type="Proteomes" id="UP000017837"/>
    </source>
</evidence>
<protein>
    <recommendedName>
        <fullName evidence="2">YMGG-like Gly-zipper domain-containing protein</fullName>
    </recommendedName>
</protein>
<dbReference type="OrthoDB" id="7173045at2"/>
<sequence>MTRFTTLKMPALALAAAAMTFGTGVSLAVSASAEPQPYVADGRYDGYCYVKKSDLAGKDAAIGAAAGALAGGLLGKKGDKTKSAVIGGAVGGAAGYVIGKNSNEKVRCRNASYYVYNKGFYEPAARPDHRVVYFEDRPAGMNYYYITSKGKVLRYKG</sequence>
<reference evidence="3 4" key="1">
    <citation type="journal article" date="2014" name="Nature">
        <title>Sequential evolution of bacterial morphology by co-option of a developmental regulator.</title>
        <authorList>
            <person name="Jiang C."/>
            <person name="Brown P.J."/>
            <person name="Ducret A."/>
            <person name="Brun Y.V."/>
        </authorList>
    </citation>
    <scope>NUCLEOTIDE SEQUENCE [LARGE SCALE GENOMIC DNA]</scope>
    <source>
        <strain evidence="3 4">DSM 16100</strain>
    </source>
</reference>
<dbReference type="eggNOG" id="COG3134">
    <property type="taxonomic scope" value="Bacteria"/>
</dbReference>
<evidence type="ECO:0000256" key="1">
    <source>
        <dbReference type="SAM" id="SignalP"/>
    </source>
</evidence>
<organism evidence="3 4">
    <name type="scientific">Asticcacaulis benevestitus DSM 16100 = ATCC BAA-896</name>
    <dbReference type="NCBI Taxonomy" id="1121022"/>
    <lineage>
        <taxon>Bacteria</taxon>
        <taxon>Pseudomonadati</taxon>
        <taxon>Pseudomonadota</taxon>
        <taxon>Alphaproteobacteria</taxon>
        <taxon>Caulobacterales</taxon>
        <taxon>Caulobacteraceae</taxon>
        <taxon>Asticcacaulis</taxon>
    </lineage>
</organism>
<dbReference type="AlphaFoldDB" id="V4PFC8"/>
<dbReference type="PATRIC" id="fig|1121022.4.peg.3673"/>
<proteinExistence type="predicted"/>
<name>V4PFC8_9CAUL</name>
<feature type="chain" id="PRO_5004724878" description="YMGG-like Gly-zipper domain-containing protein" evidence="1">
    <location>
        <begin position="29"/>
        <end position="157"/>
    </location>
</feature>
<dbReference type="RefSeq" id="WP_018083497.1">
    <property type="nucleotide sequence ID" value="NZ_AQWM01000034.1"/>
</dbReference>
<dbReference type="EMBL" id="AWGB01000049">
    <property type="protein sequence ID" value="ESQ86841.1"/>
    <property type="molecule type" value="Genomic_DNA"/>
</dbReference>